<dbReference type="Gene3D" id="6.10.250.860">
    <property type="match status" value="1"/>
</dbReference>
<feature type="domain" description="Vacuolar protein sorting-associated protein 54 C-terminal" evidence="9">
    <location>
        <begin position="719"/>
        <end position="862"/>
    </location>
</feature>
<evidence type="ECO:0000256" key="7">
    <source>
        <dbReference type="ARBA" id="ARBA00023054"/>
    </source>
</evidence>
<evidence type="ECO:0000256" key="8">
    <source>
        <dbReference type="SAM" id="MobiDB-lite"/>
    </source>
</evidence>
<reference evidence="10" key="2">
    <citation type="submission" date="2019-01" db="UniProtKB">
        <authorList>
            <consortium name="EnsemblPlants"/>
        </authorList>
    </citation>
    <scope>IDENTIFICATION</scope>
    <source>
        <strain evidence="10">cv. Heinz 1706</strain>
    </source>
</reference>
<dbReference type="FunCoup" id="A0A3Q7F3B6">
    <property type="interactions" value="3468"/>
</dbReference>
<feature type="compositionally biased region" description="Polar residues" evidence="8">
    <location>
        <begin position="689"/>
        <end position="699"/>
    </location>
</feature>
<dbReference type="Gene3D" id="1.25.40.10">
    <property type="entry name" value="Tetratricopeptide repeat domain"/>
    <property type="match status" value="1"/>
</dbReference>
<keyword evidence="4" id="KW-0813">Transport</keyword>
<dbReference type="GO" id="GO:0042147">
    <property type="term" value="P:retrograde transport, endosome to Golgi"/>
    <property type="evidence" value="ECO:0000318"/>
    <property type="project" value="GO_Central"/>
</dbReference>
<keyword evidence="11" id="KW-1185">Reference proteome</keyword>
<dbReference type="STRING" id="4081.A0A3Q7F3B6"/>
<dbReference type="GO" id="GO:0006896">
    <property type="term" value="P:Golgi to vacuole transport"/>
    <property type="evidence" value="ECO:0000318"/>
    <property type="project" value="GO_Central"/>
</dbReference>
<evidence type="ECO:0000256" key="1">
    <source>
        <dbReference type="ARBA" id="ARBA00004601"/>
    </source>
</evidence>
<dbReference type="GO" id="GO:0000938">
    <property type="term" value="C:GARP complex"/>
    <property type="evidence" value="ECO:0000318"/>
    <property type="project" value="GO_Central"/>
</dbReference>
<evidence type="ECO:0000256" key="6">
    <source>
        <dbReference type="ARBA" id="ARBA00023034"/>
    </source>
</evidence>
<dbReference type="GO" id="GO:0005829">
    <property type="term" value="C:cytosol"/>
    <property type="evidence" value="ECO:0007669"/>
    <property type="project" value="GOC"/>
</dbReference>
<dbReference type="PANTHER" id="PTHR12965">
    <property type="entry name" value="VACUOLAR PROTEIN SORTING 54"/>
    <property type="match status" value="1"/>
</dbReference>
<comment type="subcellular location">
    <subcellularLocation>
        <location evidence="1">Golgi apparatus</location>
        <location evidence="1">trans-Golgi network</location>
    </subcellularLocation>
</comment>
<dbReference type="Pfam" id="PF07928">
    <property type="entry name" value="Vps54"/>
    <property type="match status" value="1"/>
</dbReference>
<evidence type="ECO:0000256" key="4">
    <source>
        <dbReference type="ARBA" id="ARBA00022448"/>
    </source>
</evidence>
<sequence>MDSQPSPSSGRFESSPSTSNNTPFLTKSISDASSSSPHSQSLASILNNPHAGKSDGFWWWSTSSSIPTPDFLPLSTLPKPGSETRVPDFQSYLSSISDPYARFHDIQQHARFESLEHQDDQNALVACLKEVPALYFKEDFELEDGSTFKAACPFRTTAENLVTQEKLSQYLDVVELHLVREISLRSNSFFEAQGQLEDLNSKIVQGCDRIRELKETIKLLDDNLVGSARKVQELNVQRSELISLQDKLNLILYVNQALSTLKLLVASADCAGALDVIDDLQHLLDGDELAGLHCFRHVRDQLAASIDSINRSVVALVWCGSSPASALVVKLDEEDNYNLRDRLLPFVIGLLRTAKLPAVLRIYHDTLTADMKTAIKMAVEELLRVLGAQPMDSDFVAGERAVDADGGSSSLASRLRSLSPECFVHLLKAVFLIVQAHLAQASEVKRAIEWILCHLDGHYAADSVAAAIALGAAASETAHETVDQVNSSLQLSVQRNSSKVSSAHGNGNEGITSSTLSRNFRADVLRENAEAVFAACDAAHGRWAKILGVRSPIHPRLRLQEFLNIYNITQEFVTATEKIGGRLGYSIRGTLQSQAKAFIDFQHESRMAKMRAILDQENWAEIDVPDEFQTIVTSLFCSESETRELADEVSADIAPSSPKMVLGSDGSPTAEARLQKISQNAEHTDSTPRSESTAQSNETNSRERGKSSARLLFFRGVGYHMVNCGLILVKMLSECIEMNNSLPGLSSEVVHRVVEILKLFNTRTCQLVLGAGAMQVSGLKSITSKHLALSSQVISFTYTIIPELNFFLTSFVFVKELKRILFLKVPETRKGLLILEVDRVAQDYKVHRDEIHSKLVQIMRERLLVHLRGLPQIVESWNRPENTDTQPSQFARSITKEVGLLQRVLSRTLHELDVQAIFRQVAIIFHSQISEAFSHLDISSEHAKKRGPCKCGTKPDSQIDRRSKKGTHSTSAMGSDPEKLISKADKLTKLSFTRWSIDWKSATGLYEQAANGFRLAKSYEKAKEAFEKASKGQEMLSSPWDAAKHMESAATMAKELGNWKEVADFYRRASELYNECGRPQPASDALGKGARALEDGAPDVAVQLYTEACAILEEDGKEQMAFDLYRDAARVYLKLEKYEDAATILISLALAADKCSATHSQCKAYLSAIIVYLYAHDFKQAEKCYNDCCQVEVFLNSDQGRCAGKLLSAYADGDVEDIKRVSQSSTVSNLDHTIVKIARKLPTGDVSALKNEAMKDNEDPLDEDDLT</sequence>
<dbReference type="GO" id="GO:0019905">
    <property type="term" value="F:syntaxin binding"/>
    <property type="evidence" value="ECO:0000318"/>
    <property type="project" value="GO_Central"/>
</dbReference>
<evidence type="ECO:0000256" key="2">
    <source>
        <dbReference type="ARBA" id="ARBA00009150"/>
    </source>
</evidence>
<proteinExistence type="inferred from homology"/>
<dbReference type="AlphaFoldDB" id="A0A3Q7F3B6"/>
<dbReference type="PANTHER" id="PTHR12965:SF0">
    <property type="entry name" value="VACUOLAR PROTEIN SORTING-ASSOCIATED PROTEIN 54"/>
    <property type="match status" value="1"/>
</dbReference>
<dbReference type="Proteomes" id="UP000004994">
    <property type="component" value="Chromosome 2"/>
</dbReference>
<feature type="region of interest" description="Disordered" evidence="8">
    <location>
        <begin position="943"/>
        <end position="977"/>
    </location>
</feature>
<protein>
    <recommendedName>
        <fullName evidence="9">Vacuolar protein sorting-associated protein 54 C-terminal domain-containing protein</fullName>
    </recommendedName>
</protein>
<dbReference type="PaxDb" id="4081-Solyc02g069650.1.1"/>
<dbReference type="Pfam" id="PF14938">
    <property type="entry name" value="SNAP"/>
    <property type="match status" value="1"/>
</dbReference>
<dbReference type="EnsemblPlants" id="Solyc02g069640.3.1">
    <property type="protein sequence ID" value="Solyc02g069640.3.1"/>
    <property type="gene ID" value="Solyc02g069640.3"/>
</dbReference>
<accession>A0A3Q7F3B6</accession>
<dbReference type="InParanoid" id="A0A3Q7F3B6"/>
<keyword evidence="6" id="KW-0333">Golgi apparatus</keyword>
<feature type="region of interest" description="Disordered" evidence="8">
    <location>
        <begin position="1"/>
        <end position="46"/>
    </location>
</feature>
<reference evidence="10" key="1">
    <citation type="journal article" date="2012" name="Nature">
        <title>The tomato genome sequence provides insights into fleshy fruit evolution.</title>
        <authorList>
            <consortium name="Tomato Genome Consortium"/>
        </authorList>
    </citation>
    <scope>NUCLEOTIDE SEQUENCE [LARGE SCALE GENOMIC DNA]</scope>
    <source>
        <strain evidence="10">cv. Heinz 1706</strain>
    </source>
</reference>
<evidence type="ECO:0000259" key="9">
    <source>
        <dbReference type="Pfam" id="PF07928"/>
    </source>
</evidence>
<comment type="similarity">
    <text evidence="3">Belongs to the SNAP family.</text>
</comment>
<evidence type="ECO:0000256" key="5">
    <source>
        <dbReference type="ARBA" id="ARBA00022927"/>
    </source>
</evidence>
<evidence type="ECO:0000313" key="10">
    <source>
        <dbReference type="EnsemblPlants" id="Solyc02g069640.3.1"/>
    </source>
</evidence>
<keyword evidence="7" id="KW-0175">Coiled coil</keyword>
<evidence type="ECO:0000313" key="11">
    <source>
        <dbReference type="Proteomes" id="UP000004994"/>
    </source>
</evidence>
<dbReference type="FunFam" id="1.25.40.10:FF:000323">
    <property type="entry name" value="Gamma-soluble NSF attachment protein"/>
    <property type="match status" value="1"/>
</dbReference>
<dbReference type="InterPro" id="IPR039745">
    <property type="entry name" value="Vps54"/>
</dbReference>
<dbReference type="Gramene" id="Solyc02g069640.3.1">
    <property type="protein sequence ID" value="Solyc02g069640.3.1"/>
    <property type="gene ID" value="Solyc02g069640.3"/>
</dbReference>
<dbReference type="InterPro" id="IPR012501">
    <property type="entry name" value="Vps54_C"/>
</dbReference>
<feature type="compositionally biased region" description="Low complexity" evidence="8">
    <location>
        <begin position="1"/>
        <end position="19"/>
    </location>
</feature>
<dbReference type="CDD" id="cd15832">
    <property type="entry name" value="SNAP"/>
    <property type="match status" value="1"/>
</dbReference>
<organism evidence="10">
    <name type="scientific">Solanum lycopersicum</name>
    <name type="common">Tomato</name>
    <name type="synonym">Lycopersicon esculentum</name>
    <dbReference type="NCBI Taxonomy" id="4081"/>
    <lineage>
        <taxon>Eukaryota</taxon>
        <taxon>Viridiplantae</taxon>
        <taxon>Streptophyta</taxon>
        <taxon>Embryophyta</taxon>
        <taxon>Tracheophyta</taxon>
        <taxon>Spermatophyta</taxon>
        <taxon>Magnoliopsida</taxon>
        <taxon>eudicotyledons</taxon>
        <taxon>Gunneridae</taxon>
        <taxon>Pentapetalae</taxon>
        <taxon>asterids</taxon>
        <taxon>lamiids</taxon>
        <taxon>Solanales</taxon>
        <taxon>Solanaceae</taxon>
        <taxon>Solanoideae</taxon>
        <taxon>Solaneae</taxon>
        <taxon>Solanum</taxon>
        <taxon>Solanum subgen. Lycopersicon</taxon>
    </lineage>
</organism>
<evidence type="ECO:0000256" key="3">
    <source>
        <dbReference type="ARBA" id="ARBA00010050"/>
    </source>
</evidence>
<feature type="compositionally biased region" description="Low complexity" evidence="8">
    <location>
        <begin position="28"/>
        <end position="44"/>
    </location>
</feature>
<dbReference type="OMA" id="FSFVQSY"/>
<comment type="similarity">
    <text evidence="2">Belongs to the VPS54 family.</text>
</comment>
<feature type="region of interest" description="Disordered" evidence="8">
    <location>
        <begin position="679"/>
        <end position="704"/>
    </location>
</feature>
<dbReference type="SUPFAM" id="SSF48452">
    <property type="entry name" value="TPR-like"/>
    <property type="match status" value="1"/>
</dbReference>
<keyword evidence="5" id="KW-0653">Protein transport</keyword>
<dbReference type="InterPro" id="IPR011990">
    <property type="entry name" value="TPR-like_helical_dom_sf"/>
</dbReference>
<dbReference type="InterPro" id="IPR000744">
    <property type="entry name" value="NSF_attach"/>
</dbReference>
<dbReference type="GO" id="GO:0006886">
    <property type="term" value="P:intracellular protein transport"/>
    <property type="evidence" value="ECO:0007669"/>
    <property type="project" value="InterPro"/>
</dbReference>
<name>A0A3Q7F3B6_SOLLC</name>